<evidence type="ECO:0000256" key="1">
    <source>
        <dbReference type="SAM" id="MobiDB-lite"/>
    </source>
</evidence>
<accession>A0ABU8KWG2</accession>
<keyword evidence="3" id="KW-1185">Reference proteome</keyword>
<comment type="caution">
    <text evidence="2">The sequence shown here is derived from an EMBL/GenBank/DDBJ whole genome shotgun (WGS) entry which is preliminary data.</text>
</comment>
<protein>
    <submittedName>
        <fullName evidence="2">Uncharacterized protein</fullName>
    </submittedName>
</protein>
<dbReference type="EMBL" id="JAPYKS010000009">
    <property type="protein sequence ID" value="MEI9410053.1"/>
    <property type="molecule type" value="Genomic_DNA"/>
</dbReference>
<name>A0ABU8KWG2_9HYPH</name>
<proteinExistence type="predicted"/>
<evidence type="ECO:0000313" key="2">
    <source>
        <dbReference type="EMBL" id="MEI9410053.1"/>
    </source>
</evidence>
<sequence length="70" mass="8101">MDSREGIWEEPFMFEVRSFVAKMVKRERVAAKQRVMPPIVKTLADRPVHIKPRPAKNRPAPPQHHAASNM</sequence>
<evidence type="ECO:0000313" key="3">
    <source>
        <dbReference type="Proteomes" id="UP001387293"/>
    </source>
</evidence>
<reference evidence="2 3" key="1">
    <citation type="submission" date="2022-12" db="EMBL/GenBank/DDBJ databases">
        <authorList>
            <person name="Muema E."/>
        </authorList>
    </citation>
    <scope>NUCLEOTIDE SEQUENCE [LARGE SCALE GENOMIC DNA]</scope>
    <source>
        <strain evidence="3">1326</strain>
    </source>
</reference>
<feature type="region of interest" description="Disordered" evidence="1">
    <location>
        <begin position="46"/>
        <end position="70"/>
    </location>
</feature>
<gene>
    <name evidence="2" type="ORF">O7A60_14885</name>
</gene>
<dbReference type="Proteomes" id="UP001387293">
    <property type="component" value="Unassembled WGS sequence"/>
</dbReference>
<dbReference type="RefSeq" id="WP_140711572.1">
    <property type="nucleotide sequence ID" value="NZ_JAPYKS010000009.1"/>
</dbReference>
<organism evidence="2 3">
    <name type="scientific">Mesorhizobium salmacidum</name>
    <dbReference type="NCBI Taxonomy" id="3015171"/>
    <lineage>
        <taxon>Bacteria</taxon>
        <taxon>Pseudomonadati</taxon>
        <taxon>Pseudomonadota</taxon>
        <taxon>Alphaproteobacteria</taxon>
        <taxon>Hyphomicrobiales</taxon>
        <taxon>Phyllobacteriaceae</taxon>
        <taxon>Mesorhizobium</taxon>
    </lineage>
</organism>